<dbReference type="InterPro" id="IPR047960">
    <property type="entry name" value="Transpos_IS1380"/>
</dbReference>
<reference evidence="2 4" key="1">
    <citation type="submission" date="2014-02" db="EMBL/GenBank/DDBJ databases">
        <title>Expanding our view of genomic diversity in Candidatus Accumulibacter clades.</title>
        <authorList>
            <person name="Skennerton C.T."/>
            <person name="Barr J.J."/>
            <person name="Slater F.R."/>
            <person name="Bond P.L."/>
            <person name="Tyson G.W."/>
        </authorList>
    </citation>
    <scope>NUCLEOTIDE SEQUENCE [LARGE SCALE GENOMIC DNA]</scope>
    <source>
        <strain evidence="4">BA-91</strain>
    </source>
</reference>
<dbReference type="RefSeq" id="WP_169068687.1">
    <property type="nucleotide sequence ID" value="NZ_SPMY01000118.1"/>
</dbReference>
<evidence type="ECO:0000313" key="3">
    <source>
        <dbReference type="EMBL" id="NMQ30290.1"/>
    </source>
</evidence>
<dbReference type="NCBIfam" id="NF033539">
    <property type="entry name" value="transpos_IS1380"/>
    <property type="match status" value="1"/>
</dbReference>
<protein>
    <submittedName>
        <fullName evidence="3">IS1380 family transposase</fullName>
    </submittedName>
    <submittedName>
        <fullName evidence="2">Transposase DDE domain protein</fullName>
    </submittedName>
</protein>
<dbReference type="EMBL" id="JDVG02000707">
    <property type="protein sequence ID" value="KFB70397.1"/>
    <property type="molecule type" value="Genomic_DNA"/>
</dbReference>
<dbReference type="EMBL" id="SPMY01000118">
    <property type="protein sequence ID" value="NMQ30290.1"/>
    <property type="molecule type" value="Genomic_DNA"/>
</dbReference>
<dbReference type="Proteomes" id="UP000020077">
    <property type="component" value="Unassembled WGS sequence"/>
</dbReference>
<organism evidence="2 4">
    <name type="scientific">Candidatus Accumulibacter phosphatis</name>
    <dbReference type="NCBI Taxonomy" id="327160"/>
    <lineage>
        <taxon>Bacteria</taxon>
        <taxon>Pseudomonadati</taxon>
        <taxon>Pseudomonadota</taxon>
        <taxon>Betaproteobacteria</taxon>
        <taxon>Candidatus Accumulibacter</taxon>
    </lineage>
</organism>
<evidence type="ECO:0000259" key="1">
    <source>
        <dbReference type="Pfam" id="PF13701"/>
    </source>
</evidence>
<accession>A0A084Y6Q3</accession>
<dbReference type="AlphaFoldDB" id="A0A084Y6Q3"/>
<feature type="domain" description="Transposase DDE" evidence="1">
    <location>
        <begin position="23"/>
        <end position="469"/>
    </location>
</feature>
<comment type="caution">
    <text evidence="2">The sequence shown here is derived from an EMBL/GenBank/DDBJ whole genome shotgun (WGS) entry which is preliminary data.</text>
</comment>
<dbReference type="InterPro" id="IPR025668">
    <property type="entry name" value="Tnp_DDE_dom"/>
</dbReference>
<dbReference type="Pfam" id="PF13701">
    <property type="entry name" value="DDE_Tnp_1_4"/>
    <property type="match status" value="1"/>
</dbReference>
<dbReference type="Proteomes" id="UP000749010">
    <property type="component" value="Unassembled WGS sequence"/>
</dbReference>
<gene>
    <name evidence="2" type="ORF">AW09_004505</name>
    <name evidence="3" type="ORF">E4Q23_22535</name>
</gene>
<sequence length="480" mass="52738">MPTTTRPALDFTPEQLHLPPAAGFTVRADFSAGEVSSDLGALVLSAVDRRIGLIDRLTGAIADSRDPRYITHPLRDLLTQRVFQIACGYEDGNDANALRHDPLFKLAAGRAPLDAEQALASGATFSRLEGAVRRSDIYRLAQALVEQFIAGYAEAPRTITLDLDHTDDATYGQQALSFYNHHYGHHCYLPLLVFEAHSGALVSAVLRPGKRPTGAENAMIMKRVLTVLRRHWPQTHILLRGDGHFSNPELMALIQADGNADFIFGLAGNPVLTRQAEGLMKNVRAHAALNRALAARGLRPAAAAVRHFGEFDYQARSWPRAFRVVLKAEVLTGSAITPAKDNQRYVVTSLRGPSPRTLYQQDYCGRGQAENLIKQVKSDLKSDRTSASSFLANFARLLLSAAAYVLHQQLRHLGLQGTPLATAQPKTVILALFKIAVRVKQYKDRVLLQLPSSCPLKGLLAQLCKRLYPAKRMRPMPASP</sequence>
<name>A0A084Y6Q3_9PROT</name>
<evidence type="ECO:0000313" key="2">
    <source>
        <dbReference type="EMBL" id="KFB70397.1"/>
    </source>
</evidence>
<keyword evidence="5" id="KW-1185">Reference proteome</keyword>
<proteinExistence type="predicted"/>
<reference evidence="3 5" key="2">
    <citation type="submission" date="2019-03" db="EMBL/GenBank/DDBJ databases">
        <title>Metabolic reconstructions from genomes of highly enriched 'Candidatus Accumulibacter' and 'Candidatus Competibacter' bioreactor populations.</title>
        <authorList>
            <person name="Annavajhala M.K."/>
            <person name="Welles L."/>
            <person name="Abbas B."/>
            <person name="Sorokin D."/>
            <person name="Park H."/>
            <person name="Van Loosdrecht M."/>
            <person name="Chandran K."/>
        </authorList>
    </citation>
    <scope>NUCLEOTIDE SEQUENCE [LARGE SCALE GENOMIC DNA]</scope>
    <source>
        <strain evidence="3 5">SBR_S</strain>
    </source>
</reference>
<evidence type="ECO:0000313" key="4">
    <source>
        <dbReference type="Proteomes" id="UP000020077"/>
    </source>
</evidence>
<evidence type="ECO:0000313" key="5">
    <source>
        <dbReference type="Proteomes" id="UP000749010"/>
    </source>
</evidence>